<evidence type="ECO:0000313" key="2">
    <source>
        <dbReference type="EMBL" id="MDK9500344.1"/>
    </source>
</evidence>
<evidence type="ECO:0000313" key="3">
    <source>
        <dbReference type="Proteomes" id="UP001223390"/>
    </source>
</evidence>
<keyword evidence="3" id="KW-1185">Reference proteome</keyword>
<dbReference type="Proteomes" id="UP001223390">
    <property type="component" value="Unassembled WGS sequence"/>
</dbReference>
<dbReference type="RefSeq" id="WP_285345998.1">
    <property type="nucleotide sequence ID" value="NZ_JASITI010000060.1"/>
</dbReference>
<proteinExistence type="predicted"/>
<feature type="chain" id="PRO_5045841263" description="Lipoprotein" evidence="1">
    <location>
        <begin position="31"/>
        <end position="90"/>
    </location>
</feature>
<organism evidence="2 3">
    <name type="scientific">Streptomyces katrae</name>
    <dbReference type="NCBI Taxonomy" id="68223"/>
    <lineage>
        <taxon>Bacteria</taxon>
        <taxon>Bacillati</taxon>
        <taxon>Actinomycetota</taxon>
        <taxon>Actinomycetes</taxon>
        <taxon>Kitasatosporales</taxon>
        <taxon>Streptomycetaceae</taxon>
        <taxon>Streptomyces</taxon>
    </lineage>
</organism>
<accession>A0ABT7H5E6</accession>
<dbReference type="PROSITE" id="PS51318">
    <property type="entry name" value="TAT"/>
    <property type="match status" value="1"/>
</dbReference>
<reference evidence="2 3" key="1">
    <citation type="submission" date="2023-05" db="EMBL/GenBank/DDBJ databases">
        <title>Sequencing and Assembly of Streptomyces sp. NP73.</title>
        <authorList>
            <person name="Konwar A.N."/>
            <person name="Saikia K."/>
            <person name="Thakur D."/>
        </authorList>
    </citation>
    <scope>NUCLEOTIDE SEQUENCE [LARGE SCALE GENOMIC DNA]</scope>
    <source>
        <strain evidence="2 3">NP73</strain>
    </source>
</reference>
<dbReference type="EMBL" id="JASITI010000060">
    <property type="protein sequence ID" value="MDK9500344.1"/>
    <property type="molecule type" value="Genomic_DNA"/>
</dbReference>
<name>A0ABT7H5E6_9ACTN</name>
<feature type="signal peptide" evidence="1">
    <location>
        <begin position="1"/>
        <end position="30"/>
    </location>
</feature>
<sequence length="90" mass="10285">MKMRRRIVGAVVAGAAGLTLGLLPVANASAHDGGWDSRSDYRHSNHWDDDDCGGRWSDHDHGWNDNDRGRWDNASWHDHGDWYDDWGGWR</sequence>
<evidence type="ECO:0008006" key="4">
    <source>
        <dbReference type="Google" id="ProtNLM"/>
    </source>
</evidence>
<dbReference type="InterPro" id="IPR006311">
    <property type="entry name" value="TAT_signal"/>
</dbReference>
<gene>
    <name evidence="2" type="ORF">QEZ40_006163</name>
</gene>
<comment type="caution">
    <text evidence="2">The sequence shown here is derived from an EMBL/GenBank/DDBJ whole genome shotgun (WGS) entry which is preliminary data.</text>
</comment>
<evidence type="ECO:0000256" key="1">
    <source>
        <dbReference type="SAM" id="SignalP"/>
    </source>
</evidence>
<protein>
    <recommendedName>
        <fullName evidence="4">Lipoprotein</fullName>
    </recommendedName>
</protein>
<keyword evidence="1" id="KW-0732">Signal</keyword>